<evidence type="ECO:0000313" key="2">
    <source>
        <dbReference type="Proteomes" id="UP000735302"/>
    </source>
</evidence>
<dbReference type="EMBL" id="BLXT01008059">
    <property type="protein sequence ID" value="GFO45367.1"/>
    <property type="molecule type" value="Genomic_DNA"/>
</dbReference>
<organism evidence="1 2">
    <name type="scientific">Plakobranchus ocellatus</name>
    <dbReference type="NCBI Taxonomy" id="259542"/>
    <lineage>
        <taxon>Eukaryota</taxon>
        <taxon>Metazoa</taxon>
        <taxon>Spiralia</taxon>
        <taxon>Lophotrochozoa</taxon>
        <taxon>Mollusca</taxon>
        <taxon>Gastropoda</taxon>
        <taxon>Heterobranchia</taxon>
        <taxon>Euthyneura</taxon>
        <taxon>Panpulmonata</taxon>
        <taxon>Sacoglossa</taxon>
        <taxon>Placobranchoidea</taxon>
        <taxon>Plakobranchidae</taxon>
        <taxon>Plakobranchus</taxon>
    </lineage>
</organism>
<protein>
    <submittedName>
        <fullName evidence="1">Uncharacterized protein</fullName>
    </submittedName>
</protein>
<comment type="caution">
    <text evidence="1">The sequence shown here is derived from an EMBL/GenBank/DDBJ whole genome shotgun (WGS) entry which is preliminary data.</text>
</comment>
<dbReference type="PROSITE" id="PS51257">
    <property type="entry name" value="PROKAR_LIPOPROTEIN"/>
    <property type="match status" value="1"/>
</dbReference>
<evidence type="ECO:0000313" key="1">
    <source>
        <dbReference type="EMBL" id="GFO45367.1"/>
    </source>
</evidence>
<sequence length="94" mass="11064">MQKSPPFQQTTFAACDSLQQYLLRLHTYLSWKRKRVMEQNITFYKQSASIISTWMSSSTSFIWAIHVGHLLLDAKLCKHICKVATGFSDWRRKH</sequence>
<reference evidence="1 2" key="1">
    <citation type="journal article" date="2021" name="Elife">
        <title>Chloroplast acquisition without the gene transfer in kleptoplastic sea slugs, Plakobranchus ocellatus.</title>
        <authorList>
            <person name="Maeda T."/>
            <person name="Takahashi S."/>
            <person name="Yoshida T."/>
            <person name="Shimamura S."/>
            <person name="Takaki Y."/>
            <person name="Nagai Y."/>
            <person name="Toyoda A."/>
            <person name="Suzuki Y."/>
            <person name="Arimoto A."/>
            <person name="Ishii H."/>
            <person name="Satoh N."/>
            <person name="Nishiyama T."/>
            <person name="Hasebe M."/>
            <person name="Maruyama T."/>
            <person name="Minagawa J."/>
            <person name="Obokata J."/>
            <person name="Shigenobu S."/>
        </authorList>
    </citation>
    <scope>NUCLEOTIDE SEQUENCE [LARGE SCALE GENOMIC DNA]</scope>
</reference>
<name>A0AAV4DMM7_9GAST</name>
<accession>A0AAV4DMM7</accession>
<gene>
    <name evidence="1" type="ORF">PoB_007187200</name>
</gene>
<dbReference type="Proteomes" id="UP000735302">
    <property type="component" value="Unassembled WGS sequence"/>
</dbReference>
<keyword evidence="2" id="KW-1185">Reference proteome</keyword>
<dbReference type="AlphaFoldDB" id="A0AAV4DMM7"/>
<proteinExistence type="predicted"/>